<dbReference type="PANTHER" id="PTHR10411">
    <property type="entry name" value="GROWTH ARREST AND DNA DAMAGE-INDUCIBLE PROTEIN GADD45"/>
    <property type="match status" value="1"/>
</dbReference>
<evidence type="ECO:0008006" key="3">
    <source>
        <dbReference type="Google" id="ProtNLM"/>
    </source>
</evidence>
<accession>A0AAN9B6P6</accession>
<reference evidence="1 2" key="1">
    <citation type="submission" date="2024-02" db="EMBL/GenBank/DDBJ databases">
        <title>Chromosome-scale genome assembly of the rough periwinkle Littorina saxatilis.</title>
        <authorList>
            <person name="De Jode A."/>
            <person name="Faria R."/>
            <person name="Formenti G."/>
            <person name="Sims Y."/>
            <person name="Smith T.P."/>
            <person name="Tracey A."/>
            <person name="Wood J.M.D."/>
            <person name="Zagrodzka Z.B."/>
            <person name="Johannesson K."/>
            <person name="Butlin R.K."/>
            <person name="Leder E.H."/>
        </authorList>
    </citation>
    <scope>NUCLEOTIDE SEQUENCE [LARGE SCALE GENOMIC DNA]</scope>
    <source>
        <strain evidence="1">Snail1</strain>
        <tissue evidence="1">Muscle</tissue>
    </source>
</reference>
<dbReference type="GO" id="GO:0051726">
    <property type="term" value="P:regulation of cell cycle"/>
    <property type="evidence" value="ECO:0007669"/>
    <property type="project" value="InterPro"/>
</dbReference>
<comment type="caution">
    <text evidence="1">The sequence shown here is derived from an EMBL/GenBank/DDBJ whole genome shotgun (WGS) entry which is preliminary data.</text>
</comment>
<organism evidence="1 2">
    <name type="scientific">Littorina saxatilis</name>
    <dbReference type="NCBI Taxonomy" id="31220"/>
    <lineage>
        <taxon>Eukaryota</taxon>
        <taxon>Metazoa</taxon>
        <taxon>Spiralia</taxon>
        <taxon>Lophotrochozoa</taxon>
        <taxon>Mollusca</taxon>
        <taxon>Gastropoda</taxon>
        <taxon>Caenogastropoda</taxon>
        <taxon>Littorinimorpha</taxon>
        <taxon>Littorinoidea</taxon>
        <taxon>Littorinidae</taxon>
        <taxon>Littorina</taxon>
    </lineage>
</organism>
<dbReference type="PANTHER" id="PTHR10411:SF8">
    <property type="entry name" value="FI09246P"/>
    <property type="match status" value="1"/>
</dbReference>
<keyword evidence="2" id="KW-1185">Reference proteome</keyword>
<dbReference type="InterPro" id="IPR024824">
    <property type="entry name" value="GADD45"/>
</dbReference>
<dbReference type="EMBL" id="JBAMIC010000011">
    <property type="protein sequence ID" value="KAK7099777.1"/>
    <property type="molecule type" value="Genomic_DNA"/>
</dbReference>
<evidence type="ECO:0000313" key="1">
    <source>
        <dbReference type="EMBL" id="KAK7099777.1"/>
    </source>
</evidence>
<dbReference type="GO" id="GO:0005634">
    <property type="term" value="C:nucleus"/>
    <property type="evidence" value="ECO:0007669"/>
    <property type="project" value="InterPro"/>
</dbReference>
<dbReference type="GO" id="GO:0005737">
    <property type="term" value="C:cytoplasm"/>
    <property type="evidence" value="ECO:0007669"/>
    <property type="project" value="TreeGrafter"/>
</dbReference>
<name>A0AAN9B6P6_9CAEN</name>
<sequence>MTLSHDLGLAASGGASDHRNERVARGVGVALGKCLCQALESGRLKSGILQSASLLQSCPERVLLCLLPVTQNNVCDHALHIHHTLITAFCIEHGIRFLRVNGEDLARAVIRLTDAPSDCPDTGCVRHRASVLCAAPKSDVSCVLIKSPKDGGVSFEDEVVLDYYDEMVKSLVYPKPVLNIPG</sequence>
<proteinExistence type="predicted"/>
<dbReference type="Gene3D" id="3.30.1330.30">
    <property type="match status" value="1"/>
</dbReference>
<gene>
    <name evidence="1" type="ORF">V1264_022833</name>
</gene>
<evidence type="ECO:0000313" key="2">
    <source>
        <dbReference type="Proteomes" id="UP001374579"/>
    </source>
</evidence>
<dbReference type="Proteomes" id="UP001374579">
    <property type="component" value="Unassembled WGS sequence"/>
</dbReference>
<protein>
    <recommendedName>
        <fullName evidence="3">Ribosomal protein L7Ae/L30e/S12e/Gadd45 domain-containing protein</fullName>
    </recommendedName>
</protein>
<dbReference type="InterPro" id="IPR029064">
    <property type="entry name" value="Ribosomal_eL30-like_sf"/>
</dbReference>
<dbReference type="AlphaFoldDB" id="A0AAN9B6P6"/>